<protein>
    <recommendedName>
        <fullName evidence="5">MADS-box domain-containing protein</fullName>
    </recommendedName>
</protein>
<feature type="transmembrane region" description="Helical" evidence="2">
    <location>
        <begin position="150"/>
        <end position="169"/>
    </location>
</feature>
<comment type="caution">
    <text evidence="3">The sequence shown here is derived from an EMBL/GenBank/DDBJ whole genome shotgun (WGS) entry which is preliminary data.</text>
</comment>
<gene>
    <name evidence="3" type="ORF">POTOM_028684</name>
</gene>
<evidence type="ECO:0008006" key="5">
    <source>
        <dbReference type="Google" id="ProtNLM"/>
    </source>
</evidence>
<accession>A0A8X8CW08</accession>
<name>A0A8X8CW08_POPTO</name>
<dbReference type="AlphaFoldDB" id="A0A8X8CW08"/>
<feature type="transmembrane region" description="Helical" evidence="2">
    <location>
        <begin position="126"/>
        <end position="144"/>
    </location>
</feature>
<dbReference type="PANTHER" id="PTHR33088">
    <property type="entry name" value="MUCIN-2"/>
    <property type="match status" value="1"/>
</dbReference>
<keyword evidence="2" id="KW-0472">Membrane</keyword>
<dbReference type="InterPro" id="IPR044659">
    <property type="entry name" value="PELPK1_2"/>
</dbReference>
<evidence type="ECO:0000313" key="3">
    <source>
        <dbReference type="EMBL" id="KAG6767479.1"/>
    </source>
</evidence>
<keyword evidence="4" id="KW-1185">Reference proteome</keyword>
<feature type="compositionally biased region" description="Pro residues" evidence="1">
    <location>
        <begin position="187"/>
        <end position="207"/>
    </location>
</feature>
<dbReference type="PANTHER" id="PTHR33088:SF105">
    <property type="entry name" value="ESX-1 SECRETION-ASSOCIATED PROTEIN ESPE"/>
    <property type="match status" value="1"/>
</dbReference>
<keyword evidence="2" id="KW-1133">Transmembrane helix</keyword>
<dbReference type="Proteomes" id="UP000886885">
    <property type="component" value="Chromosome 7D"/>
</dbReference>
<organism evidence="3 4">
    <name type="scientific">Populus tomentosa</name>
    <name type="common">Chinese white poplar</name>
    <dbReference type="NCBI Taxonomy" id="118781"/>
    <lineage>
        <taxon>Eukaryota</taxon>
        <taxon>Viridiplantae</taxon>
        <taxon>Streptophyta</taxon>
        <taxon>Embryophyta</taxon>
        <taxon>Tracheophyta</taxon>
        <taxon>Spermatophyta</taxon>
        <taxon>Magnoliopsida</taxon>
        <taxon>eudicotyledons</taxon>
        <taxon>Gunneridae</taxon>
        <taxon>Pentapetalae</taxon>
        <taxon>rosids</taxon>
        <taxon>fabids</taxon>
        <taxon>Malpighiales</taxon>
        <taxon>Salicaceae</taxon>
        <taxon>Saliceae</taxon>
        <taxon>Populus</taxon>
    </lineage>
</organism>
<proteinExistence type="predicted"/>
<reference evidence="3" key="1">
    <citation type="journal article" date="2020" name="bioRxiv">
        <title>Hybrid origin of Populus tomentosa Carr. identified through genome sequencing and phylogenomic analysis.</title>
        <authorList>
            <person name="An X."/>
            <person name="Gao K."/>
            <person name="Chen Z."/>
            <person name="Li J."/>
            <person name="Yang X."/>
            <person name="Yang X."/>
            <person name="Zhou J."/>
            <person name="Guo T."/>
            <person name="Zhao T."/>
            <person name="Huang S."/>
            <person name="Miao D."/>
            <person name="Khan W.U."/>
            <person name="Rao P."/>
            <person name="Ye M."/>
            <person name="Lei B."/>
            <person name="Liao W."/>
            <person name="Wang J."/>
            <person name="Ji L."/>
            <person name="Li Y."/>
            <person name="Guo B."/>
            <person name="Mustafa N.S."/>
            <person name="Li S."/>
            <person name="Yun Q."/>
            <person name="Keller S.R."/>
            <person name="Mao J."/>
            <person name="Zhang R."/>
            <person name="Strauss S.H."/>
        </authorList>
    </citation>
    <scope>NUCLEOTIDE SEQUENCE</scope>
    <source>
        <strain evidence="3">GM15</strain>
        <tissue evidence="3">Leaf</tissue>
    </source>
</reference>
<sequence>MVRSKVAIIVFSPGKKTFSFGHPSVEKVAERFISWNTPQTLGAFQLIEAHRDARVCELNMQLSQVLIDKDFESLDHLEMEKKRGQELDRKGKASQSQNWWENPIEELDMAQLEQLKASLQGLKHDPWFFTNNLILFFVCLFVGLKFSTKMASFNCFVLALLIAFSFPGGEAARHLLQLPPLPSVPNLPKPTLPPMPSIPALPQPTLPTLPTTQPSLPKPTLPPLPSMPSNIPTIPIPTTIPSIPIPTTIPSIPFLSPPPAGN</sequence>
<evidence type="ECO:0000313" key="4">
    <source>
        <dbReference type="Proteomes" id="UP000886885"/>
    </source>
</evidence>
<evidence type="ECO:0000256" key="1">
    <source>
        <dbReference type="SAM" id="MobiDB-lite"/>
    </source>
</evidence>
<dbReference type="OrthoDB" id="1898716at2759"/>
<feature type="region of interest" description="Disordered" evidence="1">
    <location>
        <begin position="187"/>
        <end position="223"/>
    </location>
</feature>
<dbReference type="EMBL" id="JAAWWB010000014">
    <property type="protein sequence ID" value="KAG6767479.1"/>
    <property type="molecule type" value="Genomic_DNA"/>
</dbReference>
<evidence type="ECO:0000256" key="2">
    <source>
        <dbReference type="SAM" id="Phobius"/>
    </source>
</evidence>
<keyword evidence="2" id="KW-0812">Transmembrane</keyword>